<dbReference type="Proteomes" id="UP001249851">
    <property type="component" value="Unassembled WGS sequence"/>
</dbReference>
<dbReference type="AlphaFoldDB" id="A0AAD9V324"/>
<reference evidence="1" key="1">
    <citation type="journal article" date="2023" name="G3 (Bethesda)">
        <title>Whole genome assembly and annotation of the endangered Caribbean coral Acropora cervicornis.</title>
        <authorList>
            <person name="Selwyn J.D."/>
            <person name="Vollmer S.V."/>
        </authorList>
    </citation>
    <scope>NUCLEOTIDE SEQUENCE</scope>
    <source>
        <strain evidence="1">K2</strain>
    </source>
</reference>
<name>A0AAD9V324_ACRCE</name>
<keyword evidence="2" id="KW-1185">Reference proteome</keyword>
<organism evidence="1 2">
    <name type="scientific">Acropora cervicornis</name>
    <name type="common">Staghorn coral</name>
    <dbReference type="NCBI Taxonomy" id="6130"/>
    <lineage>
        <taxon>Eukaryota</taxon>
        <taxon>Metazoa</taxon>
        <taxon>Cnidaria</taxon>
        <taxon>Anthozoa</taxon>
        <taxon>Hexacorallia</taxon>
        <taxon>Scleractinia</taxon>
        <taxon>Astrocoeniina</taxon>
        <taxon>Acroporidae</taxon>
        <taxon>Acropora</taxon>
    </lineage>
</organism>
<gene>
    <name evidence="1" type="ORF">P5673_017909</name>
</gene>
<evidence type="ECO:0000313" key="2">
    <source>
        <dbReference type="Proteomes" id="UP001249851"/>
    </source>
</evidence>
<reference evidence="1" key="2">
    <citation type="journal article" date="2023" name="Science">
        <title>Genomic signatures of disease resistance in endangered staghorn corals.</title>
        <authorList>
            <person name="Vollmer S.V."/>
            <person name="Selwyn J.D."/>
            <person name="Despard B.A."/>
            <person name="Roesel C.L."/>
        </authorList>
    </citation>
    <scope>NUCLEOTIDE SEQUENCE</scope>
    <source>
        <strain evidence="1">K2</strain>
    </source>
</reference>
<protein>
    <submittedName>
        <fullName evidence="1">Uncharacterized protein</fullName>
    </submittedName>
</protein>
<dbReference type="EMBL" id="JARQWQ010000040">
    <property type="protein sequence ID" value="KAK2559307.1"/>
    <property type="molecule type" value="Genomic_DNA"/>
</dbReference>
<comment type="caution">
    <text evidence="1">The sequence shown here is derived from an EMBL/GenBank/DDBJ whole genome shotgun (WGS) entry which is preliminary data.</text>
</comment>
<evidence type="ECO:0000313" key="1">
    <source>
        <dbReference type="EMBL" id="KAK2559307.1"/>
    </source>
</evidence>
<accession>A0AAD9V324</accession>
<sequence>MKDRQARYMRYAVVQYFFKDSPEIPLFLTSHDNSKVDSKVFYPTTKSTLQSLKDLSKEMNPSNAYDVVHRGSGDIMSVRSISEKPRDKKQAYYSRSSVSSTSSFQKDEMFELHNKLRDHQEETGPRAFLALEDQLDNVVRFCTSSSRFSVLGVDATFKLGNVFLTKTTFRNLMLRSRQTGKYSMFLGPAIMHMSRKTEDYLMFTQALIRRRRALIDLKAYGTDNEDALRNAFRITFANSIGLLCRIHKKENIEHHLHSTMKGSPYAKREIMPDVFGHKEGSTLHMGLYDSV</sequence>
<proteinExistence type="predicted"/>